<evidence type="ECO:0000256" key="2">
    <source>
        <dbReference type="ARBA" id="ARBA00022771"/>
    </source>
</evidence>
<gene>
    <name evidence="12" type="primary">LOC103712422</name>
</gene>
<dbReference type="KEGG" id="pda:103712422"/>
<comment type="function">
    <text evidence="7">Transcriptional regulator that specifically binds 5'-GATA-3' or 5'-GAT-3' motifs within gene promoters.</text>
</comment>
<dbReference type="SMART" id="SM00401">
    <property type="entry name" value="ZnF_GATA"/>
    <property type="match status" value="1"/>
</dbReference>
<keyword evidence="4" id="KW-0805">Transcription regulation</keyword>
<sequence length="178" mass="20083">MFFEDLYVFLCQISWDRRSREENLRERAILERVMDLSGEKETGSIDLSGGREGSGEPKSCADCRTTKTPLWRGGPSGPKSLCNACGIRYRKKRRAVLGHKEGERRERKQKREDDSSSSTTTTTTKELGGVSVKLRMLGLGSEVLVKRRSMLDRKRRRMGEVEQAAVLLMALSSGFLHA</sequence>
<evidence type="ECO:0000313" key="11">
    <source>
        <dbReference type="Proteomes" id="UP000228380"/>
    </source>
</evidence>
<dbReference type="Proteomes" id="UP000228380">
    <property type="component" value="Unplaced"/>
</dbReference>
<comment type="similarity">
    <text evidence="6">Belongs to the type IV zinc-finger family. Class B subfamily.</text>
</comment>
<keyword evidence="2 8" id="KW-0863">Zinc-finger</keyword>
<evidence type="ECO:0000256" key="8">
    <source>
        <dbReference type="PROSITE-ProRule" id="PRU00094"/>
    </source>
</evidence>
<dbReference type="RefSeq" id="XP_008797161.1">
    <property type="nucleotide sequence ID" value="XM_008798939.4"/>
</dbReference>
<dbReference type="AlphaFoldDB" id="A0A8B7CE18"/>
<dbReference type="OrthoDB" id="2162994at2759"/>
<keyword evidence="11" id="KW-1185">Reference proteome</keyword>
<keyword evidence="3" id="KW-0862">Zinc</keyword>
<feature type="domain" description="GATA-type" evidence="10">
    <location>
        <begin position="54"/>
        <end position="90"/>
    </location>
</feature>
<feature type="compositionally biased region" description="Basic and acidic residues" evidence="9">
    <location>
        <begin position="98"/>
        <end position="114"/>
    </location>
</feature>
<evidence type="ECO:0000256" key="9">
    <source>
        <dbReference type="SAM" id="MobiDB-lite"/>
    </source>
</evidence>
<evidence type="ECO:0000256" key="4">
    <source>
        <dbReference type="ARBA" id="ARBA00023015"/>
    </source>
</evidence>
<dbReference type="Gene3D" id="3.30.50.10">
    <property type="entry name" value="Erythroid Transcription Factor GATA-1, subunit A"/>
    <property type="match status" value="1"/>
</dbReference>
<dbReference type="InterPro" id="IPR013088">
    <property type="entry name" value="Znf_NHR/GATA"/>
</dbReference>
<dbReference type="PROSITE" id="PS00344">
    <property type="entry name" value="GATA_ZN_FINGER_1"/>
    <property type="match status" value="1"/>
</dbReference>
<dbReference type="PANTHER" id="PTHR47172:SF1">
    <property type="entry name" value="GATA TRANSCRIPTION FACTOR 15"/>
    <property type="match status" value="1"/>
</dbReference>
<dbReference type="PANTHER" id="PTHR47172">
    <property type="entry name" value="OS01G0976800 PROTEIN"/>
    <property type="match status" value="1"/>
</dbReference>
<evidence type="ECO:0000259" key="10">
    <source>
        <dbReference type="PROSITE" id="PS50114"/>
    </source>
</evidence>
<dbReference type="PROSITE" id="PS50114">
    <property type="entry name" value="GATA_ZN_FINGER_2"/>
    <property type="match status" value="1"/>
</dbReference>
<name>A0A8B7CE18_PHODC</name>
<reference evidence="12" key="1">
    <citation type="submission" date="2025-08" db="UniProtKB">
        <authorList>
            <consortium name="RefSeq"/>
        </authorList>
    </citation>
    <scope>IDENTIFICATION</scope>
    <source>
        <tissue evidence="12">Young leaves</tissue>
    </source>
</reference>
<organism evidence="11 12">
    <name type="scientific">Phoenix dactylifera</name>
    <name type="common">Date palm</name>
    <dbReference type="NCBI Taxonomy" id="42345"/>
    <lineage>
        <taxon>Eukaryota</taxon>
        <taxon>Viridiplantae</taxon>
        <taxon>Streptophyta</taxon>
        <taxon>Embryophyta</taxon>
        <taxon>Tracheophyta</taxon>
        <taxon>Spermatophyta</taxon>
        <taxon>Magnoliopsida</taxon>
        <taxon>Liliopsida</taxon>
        <taxon>Arecaceae</taxon>
        <taxon>Coryphoideae</taxon>
        <taxon>Phoeniceae</taxon>
        <taxon>Phoenix</taxon>
    </lineage>
</organism>
<evidence type="ECO:0000256" key="6">
    <source>
        <dbReference type="ARBA" id="ARBA00024019"/>
    </source>
</evidence>
<proteinExistence type="inferred from homology"/>
<keyword evidence="1" id="KW-0479">Metal-binding</keyword>
<dbReference type="InterPro" id="IPR000679">
    <property type="entry name" value="Znf_GATA"/>
</dbReference>
<dbReference type="GO" id="GO:0008270">
    <property type="term" value="F:zinc ion binding"/>
    <property type="evidence" value="ECO:0007669"/>
    <property type="project" value="UniProtKB-KW"/>
</dbReference>
<keyword evidence="5" id="KW-0804">Transcription</keyword>
<evidence type="ECO:0000256" key="1">
    <source>
        <dbReference type="ARBA" id="ARBA00022723"/>
    </source>
</evidence>
<evidence type="ECO:0000313" key="12">
    <source>
        <dbReference type="RefSeq" id="XP_008797161.1"/>
    </source>
</evidence>
<evidence type="ECO:0000256" key="7">
    <source>
        <dbReference type="ARBA" id="ARBA00037539"/>
    </source>
</evidence>
<feature type="region of interest" description="Disordered" evidence="9">
    <location>
        <begin position="40"/>
        <end position="61"/>
    </location>
</feature>
<protein>
    <submittedName>
        <fullName evidence="12">GATA transcription factor 15-like</fullName>
    </submittedName>
</protein>
<dbReference type="Pfam" id="PF00320">
    <property type="entry name" value="GATA"/>
    <property type="match status" value="1"/>
</dbReference>
<feature type="region of interest" description="Disordered" evidence="9">
    <location>
        <begin position="98"/>
        <end position="128"/>
    </location>
</feature>
<dbReference type="GO" id="GO:0006355">
    <property type="term" value="P:regulation of DNA-templated transcription"/>
    <property type="evidence" value="ECO:0007669"/>
    <property type="project" value="InterPro"/>
</dbReference>
<dbReference type="GeneID" id="103712422"/>
<accession>A0A8B7CE18</accession>
<dbReference type="SUPFAM" id="SSF57716">
    <property type="entry name" value="Glucocorticoid receptor-like (DNA-binding domain)"/>
    <property type="match status" value="1"/>
</dbReference>
<evidence type="ECO:0000256" key="3">
    <source>
        <dbReference type="ARBA" id="ARBA00022833"/>
    </source>
</evidence>
<dbReference type="GO" id="GO:0043565">
    <property type="term" value="F:sequence-specific DNA binding"/>
    <property type="evidence" value="ECO:0007669"/>
    <property type="project" value="InterPro"/>
</dbReference>
<evidence type="ECO:0000256" key="5">
    <source>
        <dbReference type="ARBA" id="ARBA00023163"/>
    </source>
</evidence>
<dbReference type="CDD" id="cd00202">
    <property type="entry name" value="ZnF_GATA"/>
    <property type="match status" value="1"/>
</dbReference>